<dbReference type="GO" id="GO:0006281">
    <property type="term" value="P:DNA repair"/>
    <property type="evidence" value="ECO:0007669"/>
    <property type="project" value="UniProtKB-KW"/>
</dbReference>
<organism evidence="8 9">
    <name type="scientific">Candidatus Yanofskybacteria bacterium RIFCSPLOWO2_02_FULL_45_10</name>
    <dbReference type="NCBI Taxonomy" id="1802706"/>
    <lineage>
        <taxon>Bacteria</taxon>
        <taxon>Candidatus Yanofskyibacteriota</taxon>
    </lineage>
</organism>
<evidence type="ECO:0000256" key="1">
    <source>
        <dbReference type="ARBA" id="ARBA00001286"/>
    </source>
</evidence>
<evidence type="ECO:0000256" key="2">
    <source>
        <dbReference type="ARBA" id="ARBA00022603"/>
    </source>
</evidence>
<dbReference type="Pfam" id="PF01035">
    <property type="entry name" value="DNA_binding_1"/>
    <property type="match status" value="1"/>
</dbReference>
<protein>
    <recommendedName>
        <fullName evidence="7">Methylated-DNA-[protein]-cysteine S-methyltransferase DNA binding domain-containing protein</fullName>
    </recommendedName>
</protein>
<comment type="catalytic activity">
    <reaction evidence="6">
        <text>a 6-O-methyl-2'-deoxyguanosine in DNA + L-cysteinyl-[protein] = S-methyl-L-cysteinyl-[protein] + a 2'-deoxyguanosine in DNA</text>
        <dbReference type="Rhea" id="RHEA:24000"/>
        <dbReference type="Rhea" id="RHEA-COMP:10131"/>
        <dbReference type="Rhea" id="RHEA-COMP:10132"/>
        <dbReference type="Rhea" id="RHEA-COMP:11367"/>
        <dbReference type="Rhea" id="RHEA-COMP:11368"/>
        <dbReference type="ChEBI" id="CHEBI:29950"/>
        <dbReference type="ChEBI" id="CHEBI:82612"/>
        <dbReference type="ChEBI" id="CHEBI:85445"/>
        <dbReference type="ChEBI" id="CHEBI:85448"/>
        <dbReference type="EC" id="2.1.1.63"/>
    </reaction>
</comment>
<dbReference type="SUPFAM" id="SSF46767">
    <property type="entry name" value="Methylated DNA-protein cysteine methyltransferase, C-terminal domain"/>
    <property type="match status" value="1"/>
</dbReference>
<comment type="caution">
    <text evidence="8">The sequence shown here is derived from an EMBL/GenBank/DDBJ whole genome shotgun (WGS) entry which is preliminary data.</text>
</comment>
<dbReference type="PANTHER" id="PTHR10815:SF13">
    <property type="entry name" value="METHYLATED-DNA--PROTEIN-CYSTEINE METHYLTRANSFERASE"/>
    <property type="match status" value="1"/>
</dbReference>
<dbReference type="GO" id="GO:0003908">
    <property type="term" value="F:methylated-DNA-[protein]-cysteine S-methyltransferase activity"/>
    <property type="evidence" value="ECO:0007669"/>
    <property type="project" value="UniProtKB-EC"/>
</dbReference>
<dbReference type="PANTHER" id="PTHR10815">
    <property type="entry name" value="METHYLATED-DNA--PROTEIN-CYSTEINE METHYLTRANSFERASE"/>
    <property type="match status" value="1"/>
</dbReference>
<feature type="domain" description="Methylated-DNA-[protein]-cysteine S-methyltransferase DNA binding" evidence="7">
    <location>
        <begin position="11"/>
        <end position="92"/>
    </location>
</feature>
<dbReference type="InterPro" id="IPR036217">
    <property type="entry name" value="MethylDNA_cys_MeTrfase_DNAb"/>
</dbReference>
<dbReference type="InterPro" id="IPR036388">
    <property type="entry name" value="WH-like_DNA-bd_sf"/>
</dbReference>
<dbReference type="InterPro" id="IPR001497">
    <property type="entry name" value="MethylDNA_cys_MeTrfase_AS"/>
</dbReference>
<dbReference type="NCBIfam" id="TIGR00589">
    <property type="entry name" value="ogt"/>
    <property type="match status" value="1"/>
</dbReference>
<gene>
    <name evidence="8" type="ORF">A3I32_03260</name>
</gene>
<dbReference type="Gene3D" id="1.10.10.10">
    <property type="entry name" value="Winged helix-like DNA-binding domain superfamily/Winged helix DNA-binding domain"/>
    <property type="match status" value="1"/>
</dbReference>
<proteinExistence type="predicted"/>
<evidence type="ECO:0000256" key="4">
    <source>
        <dbReference type="ARBA" id="ARBA00022763"/>
    </source>
</evidence>
<evidence type="ECO:0000256" key="5">
    <source>
        <dbReference type="ARBA" id="ARBA00023204"/>
    </source>
</evidence>
<dbReference type="EMBL" id="MGKU01000015">
    <property type="protein sequence ID" value="OGN32582.1"/>
    <property type="molecule type" value="Genomic_DNA"/>
</dbReference>
<comment type="catalytic activity">
    <reaction evidence="1">
        <text>a 4-O-methyl-thymidine in DNA + L-cysteinyl-[protein] = a thymidine in DNA + S-methyl-L-cysteinyl-[protein]</text>
        <dbReference type="Rhea" id="RHEA:53428"/>
        <dbReference type="Rhea" id="RHEA-COMP:10131"/>
        <dbReference type="Rhea" id="RHEA-COMP:10132"/>
        <dbReference type="Rhea" id="RHEA-COMP:13555"/>
        <dbReference type="Rhea" id="RHEA-COMP:13556"/>
        <dbReference type="ChEBI" id="CHEBI:29950"/>
        <dbReference type="ChEBI" id="CHEBI:82612"/>
        <dbReference type="ChEBI" id="CHEBI:137386"/>
        <dbReference type="ChEBI" id="CHEBI:137387"/>
        <dbReference type="EC" id="2.1.1.63"/>
    </reaction>
</comment>
<keyword evidence="4" id="KW-0227">DNA damage</keyword>
<dbReference type="PROSITE" id="PS00374">
    <property type="entry name" value="MGMT"/>
    <property type="match status" value="1"/>
</dbReference>
<accession>A0A1F8H4Q1</accession>
<evidence type="ECO:0000313" key="9">
    <source>
        <dbReference type="Proteomes" id="UP000177494"/>
    </source>
</evidence>
<keyword evidence="5" id="KW-0234">DNA repair</keyword>
<evidence type="ECO:0000259" key="7">
    <source>
        <dbReference type="Pfam" id="PF01035"/>
    </source>
</evidence>
<keyword evidence="2" id="KW-0489">Methyltransferase</keyword>
<dbReference type="GO" id="GO:0032259">
    <property type="term" value="P:methylation"/>
    <property type="evidence" value="ECO:0007669"/>
    <property type="project" value="UniProtKB-KW"/>
</dbReference>
<dbReference type="CDD" id="cd06445">
    <property type="entry name" value="ATase"/>
    <property type="match status" value="1"/>
</dbReference>
<dbReference type="InterPro" id="IPR014048">
    <property type="entry name" value="MethylDNA_cys_MeTrfase_DNA-bd"/>
</dbReference>
<evidence type="ECO:0000256" key="6">
    <source>
        <dbReference type="ARBA" id="ARBA00049348"/>
    </source>
</evidence>
<reference evidence="8 9" key="1">
    <citation type="journal article" date="2016" name="Nat. Commun.">
        <title>Thousands of microbial genomes shed light on interconnected biogeochemical processes in an aquifer system.</title>
        <authorList>
            <person name="Anantharaman K."/>
            <person name="Brown C.T."/>
            <person name="Hug L.A."/>
            <person name="Sharon I."/>
            <person name="Castelle C.J."/>
            <person name="Probst A.J."/>
            <person name="Thomas B.C."/>
            <person name="Singh A."/>
            <person name="Wilkins M.J."/>
            <person name="Karaoz U."/>
            <person name="Brodie E.L."/>
            <person name="Williams K.H."/>
            <person name="Hubbard S.S."/>
            <person name="Banfield J.F."/>
        </authorList>
    </citation>
    <scope>NUCLEOTIDE SEQUENCE [LARGE SCALE GENOMIC DNA]</scope>
</reference>
<dbReference type="AlphaFoldDB" id="A0A1F8H4Q1"/>
<evidence type="ECO:0000313" key="8">
    <source>
        <dbReference type="EMBL" id="OGN32582.1"/>
    </source>
</evidence>
<sequence length="94" mass="10391">MKKTSRKLVSFTNLVYAVVKRIPPGKTMTYQAVARAAGSAQAFRAVGNILRRNPDLKNIPCHRVVRSDGQGGGYFGEKNSNKKLKLLKQEGVFI</sequence>
<name>A0A1F8H4Q1_9BACT</name>
<keyword evidence="3" id="KW-0808">Transferase</keyword>
<evidence type="ECO:0000256" key="3">
    <source>
        <dbReference type="ARBA" id="ARBA00022679"/>
    </source>
</evidence>
<dbReference type="Proteomes" id="UP000177494">
    <property type="component" value="Unassembled WGS sequence"/>
</dbReference>
<dbReference type="STRING" id="1802706.A3I32_03260"/>